<dbReference type="GeneID" id="107219610"/>
<accession>A0ABM3FRT6</accession>
<evidence type="ECO:0000256" key="1">
    <source>
        <dbReference type="SAM" id="MobiDB-lite"/>
    </source>
</evidence>
<proteinExistence type="predicted"/>
<name>A0ABM3FRT6_NEOLC</name>
<evidence type="ECO:0000313" key="3">
    <source>
        <dbReference type="Proteomes" id="UP000829291"/>
    </source>
</evidence>
<organism evidence="3 4">
    <name type="scientific">Neodiprion lecontei</name>
    <name type="common">Redheaded pine sawfly</name>
    <dbReference type="NCBI Taxonomy" id="441921"/>
    <lineage>
        <taxon>Eukaryota</taxon>
        <taxon>Metazoa</taxon>
        <taxon>Ecdysozoa</taxon>
        <taxon>Arthropoda</taxon>
        <taxon>Hexapoda</taxon>
        <taxon>Insecta</taxon>
        <taxon>Pterygota</taxon>
        <taxon>Neoptera</taxon>
        <taxon>Endopterygota</taxon>
        <taxon>Hymenoptera</taxon>
        <taxon>Tenthredinoidea</taxon>
        <taxon>Diprionidae</taxon>
        <taxon>Diprioninae</taxon>
        <taxon>Neodiprion</taxon>
    </lineage>
</organism>
<keyword evidence="3" id="KW-1185">Reference proteome</keyword>
<keyword evidence="2" id="KW-0472">Membrane</keyword>
<reference evidence="4" key="1">
    <citation type="submission" date="2025-08" db="UniProtKB">
        <authorList>
            <consortium name="RefSeq"/>
        </authorList>
    </citation>
    <scope>IDENTIFICATION</scope>
    <source>
        <tissue evidence="4">Thorax and Abdomen</tissue>
    </source>
</reference>
<gene>
    <name evidence="4" type="primary">LOC107219610</name>
</gene>
<evidence type="ECO:0000256" key="2">
    <source>
        <dbReference type="SAM" id="Phobius"/>
    </source>
</evidence>
<feature type="transmembrane region" description="Helical" evidence="2">
    <location>
        <begin position="36"/>
        <end position="54"/>
    </location>
</feature>
<keyword evidence="2" id="KW-0812">Transmembrane</keyword>
<protein>
    <submittedName>
        <fullName evidence="4">Uncharacterized protein LOC107219610 isoform X1</fullName>
    </submittedName>
</protein>
<feature type="region of interest" description="Disordered" evidence="1">
    <location>
        <begin position="96"/>
        <end position="138"/>
    </location>
</feature>
<dbReference type="Proteomes" id="UP000829291">
    <property type="component" value="Chromosome 3"/>
</dbReference>
<sequence>MWKYFRTLPNVREAVAILAHRTKIGSCGRFTMFKSLLVVGLMVAIATNSGYAFVVDRSAAAAWDTAPSLDTEQRTSVDQMLNGKMQVTGMNKILQASDAKKSAKHVDESTAEDPSREKRSEVVIISSDSASRGTESLKEPKDALNGLFEENAGKDADFPRNVVFLLIDETSQDKEELWNTFRSKHDFPVQGLLQSCRNNNTPLKYNGQDDPMALLRKDKDCECEHFLRANVGALLSWARHAKVMTTGAVSTTNFSIPAAIGYDGPAGIAKEMNEADENNVKREARHSRPEFHDVWRLIDLDRQPGALPTSASSKPEGAANTDGMWDVFDMFSRIRVAFFRSLLDSLGGNLGAQEDEFPPRRPSPLQSNLVDLVSDTIKELKSASNEKGYMLVAAAPGNDLSSTVELLTRETSPKDTLLVVAGICSADKKPVPFYASGPGAKSLLEARSVWDLPGAIKSAVTGGCRGAGCRVRRHDQTLPALPRVPALMPTAEEGDAPSLRRVGRQDEAAAGATDISADAVTMMLSLATSIVATLAVKF</sequence>
<keyword evidence="2" id="KW-1133">Transmembrane helix</keyword>
<dbReference type="RefSeq" id="XP_046590739.1">
    <property type="nucleotide sequence ID" value="XM_046734783.1"/>
</dbReference>
<evidence type="ECO:0000313" key="4">
    <source>
        <dbReference type="RefSeq" id="XP_046590739.1"/>
    </source>
</evidence>
<feature type="compositionally biased region" description="Basic and acidic residues" evidence="1">
    <location>
        <begin position="98"/>
        <end position="121"/>
    </location>
</feature>